<dbReference type="OrthoDB" id="10382618at2759"/>
<dbReference type="Proteomes" id="UP000027730">
    <property type="component" value="Unassembled WGS sequence"/>
</dbReference>
<dbReference type="AlphaFoldDB" id="A0A074X5I0"/>
<reference evidence="1 2" key="1">
    <citation type="journal article" date="2014" name="BMC Genomics">
        <title>Genome sequencing of four Aureobasidium pullulans varieties: biotechnological potential, stress tolerance, and description of new species.</title>
        <authorList>
            <person name="Gostin Ar C."/>
            <person name="Ohm R.A."/>
            <person name="Kogej T."/>
            <person name="Sonjak S."/>
            <person name="Turk M."/>
            <person name="Zajc J."/>
            <person name="Zalar P."/>
            <person name="Grube M."/>
            <person name="Sun H."/>
            <person name="Han J."/>
            <person name="Sharma A."/>
            <person name="Chiniquy J."/>
            <person name="Ngan C.Y."/>
            <person name="Lipzen A."/>
            <person name="Barry K."/>
            <person name="Grigoriev I.V."/>
            <person name="Gunde-Cimerman N."/>
        </authorList>
    </citation>
    <scope>NUCLEOTIDE SEQUENCE [LARGE SCALE GENOMIC DNA]</scope>
    <source>
        <strain evidence="1 2">CBS 147.97</strain>
    </source>
</reference>
<protein>
    <submittedName>
        <fullName evidence="1">Uncharacterized protein</fullName>
    </submittedName>
</protein>
<organism evidence="1 2">
    <name type="scientific">Aureobasidium namibiae CBS 147.97</name>
    <dbReference type="NCBI Taxonomy" id="1043004"/>
    <lineage>
        <taxon>Eukaryota</taxon>
        <taxon>Fungi</taxon>
        <taxon>Dikarya</taxon>
        <taxon>Ascomycota</taxon>
        <taxon>Pezizomycotina</taxon>
        <taxon>Dothideomycetes</taxon>
        <taxon>Dothideomycetidae</taxon>
        <taxon>Dothideales</taxon>
        <taxon>Saccotheciaceae</taxon>
        <taxon>Aureobasidium</taxon>
    </lineage>
</organism>
<evidence type="ECO:0000313" key="1">
    <source>
        <dbReference type="EMBL" id="KEQ69846.1"/>
    </source>
</evidence>
<gene>
    <name evidence="1" type="ORF">M436DRAFT_84902</name>
</gene>
<dbReference type="RefSeq" id="XP_013424158.1">
    <property type="nucleotide sequence ID" value="XM_013568704.1"/>
</dbReference>
<accession>A0A074X5I0</accession>
<sequence length="106" mass="11936">MSYDLRELAGLREQILENYSVIDPGNCDALLVTVLRNKTSEELVMYPPVTYGTEYVYEAVILSSLDKGYQILMKSSSPWSNSISAMTRLYDQTCKVLGEKMSGHSK</sequence>
<dbReference type="HOGENOM" id="CLU_2222715_0_0_1"/>
<name>A0A074X5I0_9PEZI</name>
<dbReference type="EMBL" id="KL584719">
    <property type="protein sequence ID" value="KEQ69846.1"/>
    <property type="molecule type" value="Genomic_DNA"/>
</dbReference>
<dbReference type="GeneID" id="25417440"/>
<proteinExistence type="predicted"/>
<evidence type="ECO:0000313" key="2">
    <source>
        <dbReference type="Proteomes" id="UP000027730"/>
    </source>
</evidence>
<keyword evidence="2" id="KW-1185">Reference proteome</keyword>